<dbReference type="EMBL" id="JBHTAS010000001">
    <property type="protein sequence ID" value="MFC7141851.1"/>
    <property type="molecule type" value="Genomic_DNA"/>
</dbReference>
<accession>A0ABD5Y800</accession>
<proteinExistence type="predicted"/>
<protein>
    <submittedName>
        <fullName evidence="2">Uncharacterized protein</fullName>
    </submittedName>
</protein>
<keyword evidence="3" id="KW-1185">Reference proteome</keyword>
<reference evidence="2 3" key="1">
    <citation type="journal article" date="2019" name="Int. J. Syst. Evol. Microbiol.">
        <title>The Global Catalogue of Microorganisms (GCM) 10K type strain sequencing project: providing services to taxonomists for standard genome sequencing and annotation.</title>
        <authorList>
            <consortium name="The Broad Institute Genomics Platform"/>
            <consortium name="The Broad Institute Genome Sequencing Center for Infectious Disease"/>
            <person name="Wu L."/>
            <person name="Ma J."/>
        </authorList>
    </citation>
    <scope>NUCLEOTIDE SEQUENCE [LARGE SCALE GENOMIC DNA]</scope>
    <source>
        <strain evidence="2 3">XZYJT29</strain>
    </source>
</reference>
<dbReference type="RefSeq" id="WP_274322930.1">
    <property type="nucleotide sequence ID" value="NZ_CP118158.1"/>
</dbReference>
<keyword evidence="1" id="KW-1133">Transmembrane helix</keyword>
<dbReference type="Proteomes" id="UP001596432">
    <property type="component" value="Unassembled WGS sequence"/>
</dbReference>
<feature type="transmembrane region" description="Helical" evidence="1">
    <location>
        <begin position="12"/>
        <end position="35"/>
    </location>
</feature>
<dbReference type="AlphaFoldDB" id="A0ABD5Y800"/>
<name>A0ABD5Y800_9EURY</name>
<keyword evidence="1" id="KW-0812">Transmembrane</keyword>
<organism evidence="2 3">
    <name type="scientific">Halosimplex aquaticum</name>
    <dbReference type="NCBI Taxonomy" id="3026162"/>
    <lineage>
        <taxon>Archaea</taxon>
        <taxon>Methanobacteriati</taxon>
        <taxon>Methanobacteriota</taxon>
        <taxon>Stenosarchaea group</taxon>
        <taxon>Halobacteria</taxon>
        <taxon>Halobacteriales</taxon>
        <taxon>Haloarculaceae</taxon>
        <taxon>Halosimplex</taxon>
    </lineage>
</organism>
<gene>
    <name evidence="2" type="ORF">ACFQMA_18700</name>
</gene>
<comment type="caution">
    <text evidence="2">The sequence shown here is derived from an EMBL/GenBank/DDBJ whole genome shotgun (WGS) entry which is preliminary data.</text>
</comment>
<dbReference type="GeneID" id="78822179"/>
<evidence type="ECO:0000313" key="3">
    <source>
        <dbReference type="Proteomes" id="UP001596432"/>
    </source>
</evidence>
<evidence type="ECO:0000256" key="1">
    <source>
        <dbReference type="SAM" id="Phobius"/>
    </source>
</evidence>
<sequence>MSSFSAGGDDPSAAELAVVTVSVAVTLALFGYIGWHAATTPANVPPEVSVTGTQTMDDGRVRVTAELYNPSATGLDTVTVGVDCGDTPITFRHVPTAARVSGTFVCPAGTDDPSVSVENWVESQGARTN</sequence>
<evidence type="ECO:0000313" key="2">
    <source>
        <dbReference type="EMBL" id="MFC7141851.1"/>
    </source>
</evidence>
<keyword evidence="1" id="KW-0472">Membrane</keyword>